<name>A0A0W0TQE8_LEGER</name>
<dbReference type="EMBL" id="LNYA01000024">
    <property type="protein sequence ID" value="KTC97831.1"/>
    <property type="molecule type" value="Genomic_DNA"/>
</dbReference>
<accession>A0A0W0TQE8</accession>
<organism evidence="2 3">
    <name type="scientific">Legionella erythra</name>
    <dbReference type="NCBI Taxonomy" id="448"/>
    <lineage>
        <taxon>Bacteria</taxon>
        <taxon>Pseudomonadati</taxon>
        <taxon>Pseudomonadota</taxon>
        <taxon>Gammaproteobacteria</taxon>
        <taxon>Legionellales</taxon>
        <taxon>Legionellaceae</taxon>
        <taxon>Legionella</taxon>
    </lineage>
</organism>
<dbReference type="SUPFAM" id="SSF56112">
    <property type="entry name" value="Protein kinase-like (PK-like)"/>
    <property type="match status" value="1"/>
</dbReference>
<protein>
    <submittedName>
        <fullName evidence="2">Putative aminoglycoside phosphotransferase</fullName>
    </submittedName>
</protein>
<dbReference type="AlphaFoldDB" id="A0A0W0TQE8"/>
<dbReference type="Proteomes" id="UP000054773">
    <property type="component" value="Unassembled WGS sequence"/>
</dbReference>
<sequence length="350" mass="40479">MLKPEELTCIARTFGLPGPLNVIKRLNSGDVNSAYQVACGSKRYVVKTINKAKYVQDYAVPLEKLIQSLLFSEKIASQLSETGHVMSAYFCEENCIIQTANDLILLYPGLDAVMHENRDISTRHVQEIAGFLAQLHRSTLEFDDTLAREKFDTYKQIGEKIIALSVWNKLASWTHPSYFFPKINAISTYLTVNRDHLLDSLNALKGTMLCHNDLKPKNVLWEKDHFWVVDWETAGLFDQTADYLDTLLAWCTVYDKQGVSMDDHKLQMFMETYPLPSHQPLSESLNIVLIKWYFWLAFCLNKLLTHPKKFKNNLSHIRYSIHFIHFLIDGIIISRIEERGTRSKQPRYPD</sequence>
<dbReference type="Pfam" id="PF01636">
    <property type="entry name" value="APH"/>
    <property type="match status" value="1"/>
</dbReference>
<keyword evidence="2" id="KW-0808">Transferase</keyword>
<dbReference type="OrthoDB" id="179763at2"/>
<dbReference type="GO" id="GO:0016740">
    <property type="term" value="F:transferase activity"/>
    <property type="evidence" value="ECO:0007669"/>
    <property type="project" value="UniProtKB-KW"/>
</dbReference>
<evidence type="ECO:0000259" key="1">
    <source>
        <dbReference type="Pfam" id="PF01636"/>
    </source>
</evidence>
<proteinExistence type="predicted"/>
<evidence type="ECO:0000313" key="3">
    <source>
        <dbReference type="Proteomes" id="UP000054773"/>
    </source>
</evidence>
<feature type="domain" description="Aminoglycoside phosphotransferase" evidence="1">
    <location>
        <begin position="23"/>
        <end position="254"/>
    </location>
</feature>
<keyword evidence="3" id="KW-1185">Reference proteome</keyword>
<dbReference type="InterPro" id="IPR002575">
    <property type="entry name" value="Aminoglycoside_PTrfase"/>
</dbReference>
<evidence type="ECO:0000313" key="2">
    <source>
        <dbReference type="EMBL" id="KTC97831.1"/>
    </source>
</evidence>
<reference evidence="2 3" key="1">
    <citation type="submission" date="2015-11" db="EMBL/GenBank/DDBJ databases">
        <title>Genomic analysis of 38 Legionella species identifies large and diverse effector repertoires.</title>
        <authorList>
            <person name="Burstein D."/>
            <person name="Amaro F."/>
            <person name="Zusman T."/>
            <person name="Lifshitz Z."/>
            <person name="Cohen O."/>
            <person name="Gilbert J.A."/>
            <person name="Pupko T."/>
            <person name="Shuman H.A."/>
            <person name="Segal G."/>
        </authorList>
    </citation>
    <scope>NUCLEOTIDE SEQUENCE [LARGE SCALE GENOMIC DNA]</scope>
    <source>
        <strain evidence="2 3">SE-32A-C8</strain>
    </source>
</reference>
<dbReference type="Gene3D" id="3.90.1200.10">
    <property type="match status" value="1"/>
</dbReference>
<dbReference type="RefSeq" id="WP_058526789.1">
    <property type="nucleotide sequence ID" value="NZ_CAAAHY010000009.1"/>
</dbReference>
<dbReference type="STRING" id="448.Lery_1670"/>
<dbReference type="PATRIC" id="fig|448.7.peg.1738"/>
<gene>
    <name evidence="2" type="ORF">Lery_1670</name>
</gene>
<dbReference type="InterPro" id="IPR011009">
    <property type="entry name" value="Kinase-like_dom_sf"/>
</dbReference>
<comment type="caution">
    <text evidence="2">The sequence shown here is derived from an EMBL/GenBank/DDBJ whole genome shotgun (WGS) entry which is preliminary data.</text>
</comment>